<feature type="region of interest" description="Disordered" evidence="2">
    <location>
        <begin position="238"/>
        <end position="355"/>
    </location>
</feature>
<organism evidence="3 4">
    <name type="scientific">Coniochaeta hoffmannii</name>
    <dbReference type="NCBI Taxonomy" id="91930"/>
    <lineage>
        <taxon>Eukaryota</taxon>
        <taxon>Fungi</taxon>
        <taxon>Dikarya</taxon>
        <taxon>Ascomycota</taxon>
        <taxon>Pezizomycotina</taxon>
        <taxon>Sordariomycetes</taxon>
        <taxon>Sordariomycetidae</taxon>
        <taxon>Coniochaetales</taxon>
        <taxon>Coniochaetaceae</taxon>
        <taxon>Coniochaeta</taxon>
    </lineage>
</organism>
<evidence type="ECO:0000256" key="2">
    <source>
        <dbReference type="SAM" id="MobiDB-lite"/>
    </source>
</evidence>
<evidence type="ECO:0008006" key="5">
    <source>
        <dbReference type="Google" id="ProtNLM"/>
    </source>
</evidence>
<dbReference type="Proteomes" id="UP001174691">
    <property type="component" value="Unassembled WGS sequence"/>
</dbReference>
<feature type="compositionally biased region" description="Basic residues" evidence="2">
    <location>
        <begin position="243"/>
        <end position="260"/>
    </location>
</feature>
<proteinExistence type="predicted"/>
<evidence type="ECO:0000313" key="4">
    <source>
        <dbReference type="Proteomes" id="UP001174691"/>
    </source>
</evidence>
<dbReference type="AlphaFoldDB" id="A0AA38RIA8"/>
<comment type="caution">
    <text evidence="3">The sequence shown here is derived from an EMBL/GenBank/DDBJ whole genome shotgun (WGS) entry which is preliminary data.</text>
</comment>
<gene>
    <name evidence="3" type="ORF">NKR19_g7865</name>
</gene>
<evidence type="ECO:0000256" key="1">
    <source>
        <dbReference type="SAM" id="Coils"/>
    </source>
</evidence>
<keyword evidence="4" id="KW-1185">Reference proteome</keyword>
<accession>A0AA38RIA8</accession>
<evidence type="ECO:0000313" key="3">
    <source>
        <dbReference type="EMBL" id="KAJ9138300.1"/>
    </source>
</evidence>
<reference evidence="3" key="1">
    <citation type="submission" date="2022-07" db="EMBL/GenBank/DDBJ databases">
        <title>Fungi with potential for degradation of polypropylene.</title>
        <authorList>
            <person name="Gostincar C."/>
        </authorList>
    </citation>
    <scope>NUCLEOTIDE SEQUENCE</scope>
    <source>
        <strain evidence="3">EXF-13287</strain>
    </source>
</reference>
<feature type="coiled-coil region" evidence="1">
    <location>
        <begin position="429"/>
        <end position="456"/>
    </location>
</feature>
<feature type="compositionally biased region" description="Pro residues" evidence="2">
    <location>
        <begin position="279"/>
        <end position="289"/>
    </location>
</feature>
<keyword evidence="1" id="KW-0175">Coiled coil</keyword>
<feature type="compositionally biased region" description="Acidic residues" evidence="2">
    <location>
        <begin position="310"/>
        <end position="319"/>
    </location>
</feature>
<dbReference type="EMBL" id="JANBVN010000146">
    <property type="protein sequence ID" value="KAJ9138300.1"/>
    <property type="molecule type" value="Genomic_DNA"/>
</dbReference>
<sequence length="521" mass="57712">MDPVTLVTAVITIGGVSGTAARFAKIVRSAIKDAKNFDKDIGRIELEFHSFADMIRMTERSLKRVCGNQATSTVVNWIMEEGIAERLIANSKDIDREIGGVAERFERLAQQQGLLHFGRKMWWSRFHKPDIAKLHPKMESLKISLLLVYDALKVEILMALHETPAIRAEIQELKHALKMREKTMKIICRQHLQHEGARADKRNGDAGRSVTSLAIEQLDAARMLLTLSKTVRNSETVAEIGPKLKRASKSGRRTRTRRRGSTVSRPRIGPPKEFVPAVIPQPPPPPGPQPRRTRPQVIIPKSTTRPSEVNEVDGSDGDVAEARTDSMVSARTTRSIRERPSSTARTTPASPITPVAPAEPAVAVSAAASSFEDIREREHYHSLALLHGETIQGYIGPSDRAGLLSEGILVTARRFGSELGENFIGALKARELGLDIEQLEQDADGAETKMVLVVLEGNNLVHRRAIGTVQVRWWTSHRPGFSLMMWVLEGGLPDGISIALGEPYEKRRKYYTRVSSVSGRS</sequence>
<feature type="compositionally biased region" description="Polar residues" evidence="2">
    <location>
        <begin position="341"/>
        <end position="350"/>
    </location>
</feature>
<name>A0AA38RIA8_9PEZI</name>
<protein>
    <recommendedName>
        <fullName evidence="5">Fungal N-terminal domain-containing protein</fullName>
    </recommendedName>
</protein>